<dbReference type="GO" id="GO:0051603">
    <property type="term" value="P:proteolysis involved in protein catabolic process"/>
    <property type="evidence" value="ECO:0007669"/>
    <property type="project" value="TreeGrafter"/>
</dbReference>
<dbReference type="SMART" id="SM01086">
    <property type="entry name" value="ClpB_D2-small"/>
    <property type="match status" value="1"/>
</dbReference>
<dbReference type="PANTHER" id="PTHR48102:SF7">
    <property type="entry name" value="ATP-DEPENDENT CLP PROTEASE ATP-BINDING SUBUNIT CLPX-LIKE, MITOCHONDRIAL"/>
    <property type="match status" value="1"/>
</dbReference>
<dbReference type="Proteomes" id="UP000192907">
    <property type="component" value="Unassembled WGS sequence"/>
</dbReference>
<accession>A0A1Y6C8N9</accession>
<dbReference type="InterPro" id="IPR027417">
    <property type="entry name" value="P-loop_NTPase"/>
</dbReference>
<dbReference type="Pfam" id="PF10431">
    <property type="entry name" value="ClpB_D2-small"/>
    <property type="match status" value="1"/>
</dbReference>
<feature type="domain" description="Clp ATPase C-terminal" evidence="6">
    <location>
        <begin position="315"/>
        <end position="409"/>
    </location>
</feature>
<feature type="compositionally biased region" description="Acidic residues" evidence="4">
    <location>
        <begin position="39"/>
        <end position="54"/>
    </location>
</feature>
<dbReference type="PANTHER" id="PTHR48102">
    <property type="entry name" value="ATP-DEPENDENT CLP PROTEASE ATP-BINDING SUBUNIT CLPX-LIKE, MITOCHONDRIAL-RELATED"/>
    <property type="match status" value="1"/>
</dbReference>
<evidence type="ECO:0000256" key="3">
    <source>
        <dbReference type="ARBA" id="ARBA00023186"/>
    </source>
</evidence>
<dbReference type="RefSeq" id="WP_132321280.1">
    <property type="nucleotide sequence ID" value="NZ_FWZT01000014.1"/>
</dbReference>
<feature type="domain" description="AAA+ ATPase" evidence="5">
    <location>
        <begin position="105"/>
        <end position="270"/>
    </location>
</feature>
<protein>
    <submittedName>
        <fullName evidence="7">Endopeptidase Clp ATP-binding regulatory subunit (ClpX)</fullName>
    </submittedName>
</protein>
<keyword evidence="2 7" id="KW-0067">ATP-binding</keyword>
<dbReference type="InterPro" id="IPR019489">
    <property type="entry name" value="Clp_ATPase_C"/>
</dbReference>
<dbReference type="AlphaFoldDB" id="A0A1Y6C8N9"/>
<name>A0A1Y6C8N9_9BACT</name>
<evidence type="ECO:0000256" key="4">
    <source>
        <dbReference type="SAM" id="MobiDB-lite"/>
    </source>
</evidence>
<evidence type="ECO:0000313" key="7">
    <source>
        <dbReference type="EMBL" id="SMF48017.1"/>
    </source>
</evidence>
<gene>
    <name evidence="7" type="ORF">SAMN06296036_114177</name>
</gene>
<dbReference type="STRING" id="1513793.SAMN06296036_114177"/>
<keyword evidence="8" id="KW-1185">Reference proteome</keyword>
<organism evidence="7 8">
    <name type="scientific">Pseudobacteriovorax antillogorgiicola</name>
    <dbReference type="NCBI Taxonomy" id="1513793"/>
    <lineage>
        <taxon>Bacteria</taxon>
        <taxon>Pseudomonadati</taxon>
        <taxon>Bdellovibrionota</taxon>
        <taxon>Oligoflexia</taxon>
        <taxon>Oligoflexales</taxon>
        <taxon>Pseudobacteriovoracaceae</taxon>
        <taxon>Pseudobacteriovorax</taxon>
    </lineage>
</organism>
<keyword evidence="1" id="KW-0547">Nucleotide-binding</keyword>
<dbReference type="InterPro" id="IPR003959">
    <property type="entry name" value="ATPase_AAA_core"/>
</dbReference>
<keyword evidence="3" id="KW-0143">Chaperone</keyword>
<dbReference type="Pfam" id="PF07724">
    <property type="entry name" value="AAA_2"/>
    <property type="match status" value="1"/>
</dbReference>
<dbReference type="SMART" id="SM00382">
    <property type="entry name" value="AAA"/>
    <property type="match status" value="1"/>
</dbReference>
<dbReference type="Gene3D" id="1.10.8.60">
    <property type="match status" value="1"/>
</dbReference>
<evidence type="ECO:0000259" key="5">
    <source>
        <dbReference type="SMART" id="SM00382"/>
    </source>
</evidence>
<dbReference type="GO" id="GO:0016887">
    <property type="term" value="F:ATP hydrolysis activity"/>
    <property type="evidence" value="ECO:0007669"/>
    <property type="project" value="InterPro"/>
</dbReference>
<evidence type="ECO:0000256" key="1">
    <source>
        <dbReference type="ARBA" id="ARBA00022741"/>
    </source>
</evidence>
<dbReference type="EMBL" id="FWZT01000014">
    <property type="protein sequence ID" value="SMF48017.1"/>
    <property type="molecule type" value="Genomic_DNA"/>
</dbReference>
<dbReference type="SUPFAM" id="SSF52540">
    <property type="entry name" value="P-loop containing nucleoside triphosphate hydrolases"/>
    <property type="match status" value="1"/>
</dbReference>
<feature type="region of interest" description="Disordered" evidence="4">
    <location>
        <begin position="33"/>
        <end position="55"/>
    </location>
</feature>
<dbReference type="OrthoDB" id="9804062at2"/>
<dbReference type="InterPro" id="IPR003593">
    <property type="entry name" value="AAA+_ATPase"/>
</dbReference>
<sequence length="517" mass="58307">MTDKKPPKPEEVQKEFEDFVRQRFGGSVQIFSPNFEQNEAQEDVDDATASDDDPLQFNYTPREIKDYLDKYVIKQDEAKKALAIAVCDHYNHARSSLVSEDYDYAKQNVLILGPTGVGKTYLVKKVADLIGVPFVKADATRFSETGYVGANVDDVIRDLVAKADGDLDKARFGIVYLDEADKIASRAGQGTRDVNSRGVQFGLLRLMEDCDVDLKSGNDIHSQMQAFMEMQSGSKKSSKINTKHILFIVSGAFGGMNEIISKRLQESPIGFHRTEQTSSAEGSLLHEATTDDFLEFGFEAEFIGRLPVRVACDHLDANDLARILTQSKGSILRQYQDSFKAYGINLNVEDDGIEEIAAQAAVEKTGARSLMTVCERVLRHYKFELPSTDIESLTLTPSMIRKPQQELKLLLDSLQSQSFSDEVLILFSSFEQKFYDDTQIKLRLLNDFKQKLWARSENLDEISETLHRCFEGYEHGLKLIHQRRGIQEFSIPAEALEKPHDYLENLIVASYESKADS</sequence>
<proteinExistence type="predicted"/>
<evidence type="ECO:0000313" key="8">
    <source>
        <dbReference type="Proteomes" id="UP000192907"/>
    </source>
</evidence>
<dbReference type="Gene3D" id="3.40.50.300">
    <property type="entry name" value="P-loop containing nucleotide triphosphate hydrolases"/>
    <property type="match status" value="1"/>
</dbReference>
<evidence type="ECO:0000259" key="6">
    <source>
        <dbReference type="SMART" id="SM01086"/>
    </source>
</evidence>
<reference evidence="8" key="1">
    <citation type="submission" date="2017-04" db="EMBL/GenBank/DDBJ databases">
        <authorList>
            <person name="Varghese N."/>
            <person name="Submissions S."/>
        </authorList>
    </citation>
    <scope>NUCLEOTIDE SEQUENCE [LARGE SCALE GENOMIC DNA]</scope>
    <source>
        <strain evidence="8">RKEM611</strain>
    </source>
</reference>
<evidence type="ECO:0000256" key="2">
    <source>
        <dbReference type="ARBA" id="ARBA00022840"/>
    </source>
</evidence>
<dbReference type="GO" id="GO:0005524">
    <property type="term" value="F:ATP binding"/>
    <property type="evidence" value="ECO:0007669"/>
    <property type="project" value="UniProtKB-KW"/>
</dbReference>
<dbReference type="InterPro" id="IPR050052">
    <property type="entry name" value="ATP-dep_Clp_protease_ClpX"/>
</dbReference>